<dbReference type="PANTHER" id="PTHR37940">
    <property type="entry name" value="LYSINE--TRNA LIGASE"/>
    <property type="match status" value="1"/>
</dbReference>
<comment type="subcellular location">
    <subcellularLocation>
        <location evidence="1 10">Cytoplasm</location>
    </subcellularLocation>
</comment>
<dbReference type="Gene3D" id="1.10.10.350">
    <property type="match status" value="1"/>
</dbReference>
<dbReference type="GO" id="GO:0005737">
    <property type="term" value="C:cytoplasm"/>
    <property type="evidence" value="ECO:0007669"/>
    <property type="project" value="UniProtKB-SubCell"/>
</dbReference>
<organism evidence="11 12">
    <name type="scientific">Candidatus Zambryskibacteria bacterium RIFCSPLOWO2_12_FULL_39_16</name>
    <dbReference type="NCBI Taxonomy" id="1802775"/>
    <lineage>
        <taxon>Bacteria</taxon>
        <taxon>Candidatus Zambryskiibacteriota</taxon>
    </lineage>
</organism>
<evidence type="ECO:0000256" key="7">
    <source>
        <dbReference type="ARBA" id="ARBA00022917"/>
    </source>
</evidence>
<dbReference type="InterPro" id="IPR014729">
    <property type="entry name" value="Rossmann-like_a/b/a_fold"/>
</dbReference>
<evidence type="ECO:0000256" key="2">
    <source>
        <dbReference type="ARBA" id="ARBA00005594"/>
    </source>
</evidence>
<dbReference type="Gene3D" id="3.40.50.620">
    <property type="entry name" value="HUPs"/>
    <property type="match status" value="1"/>
</dbReference>
<keyword evidence="6 10" id="KW-0067">ATP-binding</keyword>
<evidence type="ECO:0000256" key="3">
    <source>
        <dbReference type="ARBA" id="ARBA00022490"/>
    </source>
</evidence>
<accession>A0A1G2UST8</accession>
<dbReference type="GO" id="GO:0006430">
    <property type="term" value="P:lysyl-tRNA aminoacylation"/>
    <property type="evidence" value="ECO:0007669"/>
    <property type="project" value="UniProtKB-UniRule"/>
</dbReference>
<evidence type="ECO:0000256" key="9">
    <source>
        <dbReference type="ARBA" id="ARBA00048573"/>
    </source>
</evidence>
<comment type="similarity">
    <text evidence="2 10">Belongs to the class-I aminoacyl-tRNA synthetase family.</text>
</comment>
<dbReference type="InterPro" id="IPR020751">
    <property type="entry name" value="aa-tRNA-synth_I_codon-bd_sub2"/>
</dbReference>
<dbReference type="GO" id="GO:0005524">
    <property type="term" value="F:ATP binding"/>
    <property type="evidence" value="ECO:0007669"/>
    <property type="project" value="UniProtKB-UniRule"/>
</dbReference>
<dbReference type="Gene3D" id="1.10.10.770">
    <property type="match status" value="1"/>
</dbReference>
<dbReference type="AlphaFoldDB" id="A0A1G2UST8"/>
<evidence type="ECO:0000256" key="4">
    <source>
        <dbReference type="ARBA" id="ARBA00022598"/>
    </source>
</evidence>
<dbReference type="GO" id="GO:0000049">
    <property type="term" value="F:tRNA binding"/>
    <property type="evidence" value="ECO:0007669"/>
    <property type="project" value="InterPro"/>
</dbReference>
<comment type="caution">
    <text evidence="10">Lacks conserved residue(s) required for the propagation of feature annotation.</text>
</comment>
<dbReference type="SUPFAM" id="SSF48163">
    <property type="entry name" value="An anticodon-binding domain of class I aminoacyl-tRNA synthetases"/>
    <property type="match status" value="1"/>
</dbReference>
<dbReference type="GO" id="GO:0004824">
    <property type="term" value="F:lysine-tRNA ligase activity"/>
    <property type="evidence" value="ECO:0007669"/>
    <property type="project" value="UniProtKB-UniRule"/>
</dbReference>
<dbReference type="Pfam" id="PF01921">
    <property type="entry name" value="tRNA-synt_1f"/>
    <property type="match status" value="1"/>
</dbReference>
<dbReference type="HAMAP" id="MF_00177">
    <property type="entry name" value="Lys_tRNA_synth_class1"/>
    <property type="match status" value="1"/>
</dbReference>
<evidence type="ECO:0000256" key="10">
    <source>
        <dbReference type="HAMAP-Rule" id="MF_00177"/>
    </source>
</evidence>
<dbReference type="InterPro" id="IPR042078">
    <property type="entry name" value="Lys-tRNA-ligase_SC_fold"/>
</dbReference>
<comment type="catalytic activity">
    <reaction evidence="9 10">
        <text>tRNA(Lys) + L-lysine + ATP = L-lysyl-tRNA(Lys) + AMP + diphosphate</text>
        <dbReference type="Rhea" id="RHEA:20792"/>
        <dbReference type="Rhea" id="RHEA-COMP:9696"/>
        <dbReference type="Rhea" id="RHEA-COMP:9697"/>
        <dbReference type="ChEBI" id="CHEBI:30616"/>
        <dbReference type="ChEBI" id="CHEBI:32551"/>
        <dbReference type="ChEBI" id="CHEBI:33019"/>
        <dbReference type="ChEBI" id="CHEBI:78442"/>
        <dbReference type="ChEBI" id="CHEBI:78529"/>
        <dbReference type="ChEBI" id="CHEBI:456215"/>
        <dbReference type="EC" id="6.1.1.6"/>
    </reaction>
</comment>
<keyword evidence="8 10" id="KW-0030">Aminoacyl-tRNA synthetase</keyword>
<dbReference type="PANTHER" id="PTHR37940:SF1">
    <property type="entry name" value="LYSINE--TRNA LIGASE"/>
    <property type="match status" value="1"/>
</dbReference>
<dbReference type="Gene3D" id="6.10.20.10">
    <property type="entry name" value="Lysine tRNA ligase, stem contact fold domain"/>
    <property type="match status" value="1"/>
</dbReference>
<evidence type="ECO:0000256" key="6">
    <source>
        <dbReference type="ARBA" id="ARBA00022840"/>
    </source>
</evidence>
<dbReference type="InterPro" id="IPR002904">
    <property type="entry name" value="Lys-tRNA-ligase"/>
</dbReference>
<keyword evidence="7 10" id="KW-0648">Protein biosynthesis</keyword>
<gene>
    <name evidence="10" type="primary">lysS</name>
    <name evidence="11" type="ORF">A3G46_02065</name>
</gene>
<comment type="caution">
    <text evidence="11">The sequence shown here is derived from an EMBL/GenBank/DDBJ whole genome shotgun (WGS) entry which is preliminary data.</text>
</comment>
<evidence type="ECO:0000256" key="5">
    <source>
        <dbReference type="ARBA" id="ARBA00022741"/>
    </source>
</evidence>
<keyword evidence="5 10" id="KW-0547">Nucleotide-binding</keyword>
<keyword evidence="3 10" id="KW-0963">Cytoplasm</keyword>
<proteinExistence type="inferred from homology"/>
<keyword evidence="4 10" id="KW-0436">Ligase</keyword>
<dbReference type="InterPro" id="IPR008925">
    <property type="entry name" value="aa_tRNA-synth_I_cd-bd_sf"/>
</dbReference>
<dbReference type="SUPFAM" id="SSF52374">
    <property type="entry name" value="Nucleotidylyl transferase"/>
    <property type="match status" value="1"/>
</dbReference>
<dbReference type="EMBL" id="MHWS01000009">
    <property type="protein sequence ID" value="OHB12455.1"/>
    <property type="molecule type" value="Genomic_DNA"/>
</dbReference>
<protein>
    <recommendedName>
        <fullName evidence="10">Lysine--tRNA ligase</fullName>
        <ecNumber evidence="10">6.1.1.6</ecNumber>
    </recommendedName>
    <alternativeName>
        <fullName evidence="10">Lysyl-tRNA synthetase</fullName>
        <shortName evidence="10">LysRS</shortName>
    </alternativeName>
</protein>
<dbReference type="Proteomes" id="UP000177276">
    <property type="component" value="Unassembled WGS sequence"/>
</dbReference>
<evidence type="ECO:0000256" key="1">
    <source>
        <dbReference type="ARBA" id="ARBA00004496"/>
    </source>
</evidence>
<dbReference type="EC" id="6.1.1.6" evidence="10"/>
<name>A0A1G2UST8_9BACT</name>
<evidence type="ECO:0000313" key="12">
    <source>
        <dbReference type="Proteomes" id="UP000177276"/>
    </source>
</evidence>
<reference evidence="11 12" key="1">
    <citation type="journal article" date="2016" name="Nat. Commun.">
        <title>Thousands of microbial genomes shed light on interconnected biogeochemical processes in an aquifer system.</title>
        <authorList>
            <person name="Anantharaman K."/>
            <person name="Brown C.T."/>
            <person name="Hug L.A."/>
            <person name="Sharon I."/>
            <person name="Castelle C.J."/>
            <person name="Probst A.J."/>
            <person name="Thomas B.C."/>
            <person name="Singh A."/>
            <person name="Wilkins M.J."/>
            <person name="Karaoz U."/>
            <person name="Brodie E.L."/>
            <person name="Williams K.H."/>
            <person name="Hubbard S.S."/>
            <person name="Banfield J.F."/>
        </authorList>
    </citation>
    <scope>NUCLEOTIDE SEQUENCE [LARGE SCALE GENOMIC DNA]</scope>
</reference>
<sequence length="530" mass="61049">MRLNIEKESKVGEHWSETAARQIKKIFPDTSVYTTAAGISPSGVVHFGNFRDVITSYAVYLQLKLQGHNARIIFSWDNFDRLRKVPAGVPESFSQYIGMPLTAVPSPEEGYSSYAEYFQKPFEEAMKKLDINLEYRYQTDEYKNGCYDEFIFLALKKRKEIAKILLSLMTEKGKQETGIIEEEYIENYYPISVYSRFTGKDSTKITSFDGNNSITYYCAESKKTETVDLSKERIAKLAWKIDWPMRWGIENVVFEPGGHDHASPGGSFDVSTVMAKNIFDITPPVFVEYKFVGIQGGDTKMSGSKGNAVSPEQLLEIYEPALLKWLYMRKNPSQPFSLAFDTEIYRQYDEFDREASSKEESMALKLSNYQKYNNPIPFKQAVALGQITQWNENKIKHLILDLGINYEESSIEARLPKAKNWLEKYNPKEVIKLLDTVNESYASTLEEKSKEQVKKLKEELTKEYSSIKELDELVYSIPKDQNKSDKENAPAQKEFFKHIYNLLIGKNAGPRLSTFLWAIDRKKVLELLNI</sequence>
<dbReference type="NCBIfam" id="TIGR00467">
    <property type="entry name" value="lysS_arch"/>
    <property type="match status" value="1"/>
</dbReference>
<feature type="short sequence motif" description="'KMSKS' region" evidence="10">
    <location>
        <begin position="300"/>
        <end position="304"/>
    </location>
</feature>
<evidence type="ECO:0000313" key="11">
    <source>
        <dbReference type="EMBL" id="OHB12455.1"/>
    </source>
</evidence>
<evidence type="ECO:0000256" key="8">
    <source>
        <dbReference type="ARBA" id="ARBA00023146"/>
    </source>
</evidence>